<organism evidence="1 2">
    <name type="scientific">Tachysurus vachellii</name>
    <name type="common">Darkbarbel catfish</name>
    <name type="synonym">Pelteobagrus vachellii</name>
    <dbReference type="NCBI Taxonomy" id="175792"/>
    <lineage>
        <taxon>Eukaryota</taxon>
        <taxon>Metazoa</taxon>
        <taxon>Chordata</taxon>
        <taxon>Craniata</taxon>
        <taxon>Vertebrata</taxon>
        <taxon>Euteleostomi</taxon>
        <taxon>Actinopterygii</taxon>
        <taxon>Neopterygii</taxon>
        <taxon>Teleostei</taxon>
        <taxon>Ostariophysi</taxon>
        <taxon>Siluriformes</taxon>
        <taxon>Bagridae</taxon>
        <taxon>Tachysurus</taxon>
    </lineage>
</organism>
<evidence type="ECO:0000313" key="1">
    <source>
        <dbReference type="EMBL" id="KAK2826900.1"/>
    </source>
</evidence>
<name>A0AA88S2G5_TACVA</name>
<keyword evidence="2" id="KW-1185">Reference proteome</keyword>
<dbReference type="EMBL" id="JAVHJS010000019">
    <property type="protein sequence ID" value="KAK2826900.1"/>
    <property type="molecule type" value="Genomic_DNA"/>
</dbReference>
<accession>A0AA88S2G5</accession>
<dbReference type="Proteomes" id="UP001187315">
    <property type="component" value="Unassembled WGS sequence"/>
</dbReference>
<reference evidence="1" key="1">
    <citation type="submission" date="2023-08" db="EMBL/GenBank/DDBJ databases">
        <title>Pelteobagrus vachellii genome.</title>
        <authorList>
            <person name="Liu H."/>
        </authorList>
    </citation>
    <scope>NUCLEOTIDE SEQUENCE</scope>
    <source>
        <strain evidence="1">PRFRI_2022a</strain>
        <tissue evidence="1">Muscle</tissue>
    </source>
</reference>
<dbReference type="AlphaFoldDB" id="A0AA88S2G5"/>
<proteinExistence type="predicted"/>
<evidence type="ECO:0000313" key="2">
    <source>
        <dbReference type="Proteomes" id="UP001187315"/>
    </source>
</evidence>
<sequence>MQMGSIYFCSCKELISHELLKTLALAKITDGDMAQELYTIFRMLQYNIKALLQQSGEGTMVGLRCPRDKTEFLVKTEQKASHLIFVKQSIRFFQRWLNRCLISSTY</sequence>
<comment type="caution">
    <text evidence="1">The sequence shown here is derived from an EMBL/GenBank/DDBJ whole genome shotgun (WGS) entry which is preliminary data.</text>
</comment>
<gene>
    <name evidence="1" type="ORF">Q7C36_017826</name>
</gene>
<protein>
    <submittedName>
        <fullName evidence="1">Uncharacterized protein</fullName>
    </submittedName>
</protein>